<evidence type="ECO:0000313" key="2">
    <source>
        <dbReference type="EMBL" id="KMZ95035.1"/>
    </source>
</evidence>
<feature type="transmembrane region" description="Helical" evidence="1">
    <location>
        <begin position="12"/>
        <end position="29"/>
    </location>
</feature>
<dbReference type="AlphaFoldDB" id="A0A0J9THE2"/>
<accession>A0A0J9THE2</accession>
<reference evidence="2 3" key="1">
    <citation type="submission" date="2011-08" db="EMBL/GenBank/DDBJ databases">
        <title>The Genome Sequence of Plasmodium vivax Mauritania I.</title>
        <authorList>
            <consortium name="The Broad Institute Genome Sequencing Platform"/>
            <consortium name="The Broad Institute Genome Sequencing Center for Infectious Disease"/>
            <person name="Neafsey D."/>
            <person name="Carlton J."/>
            <person name="Barnwell J."/>
            <person name="Collins W."/>
            <person name="Escalante A."/>
            <person name="Mullikin J."/>
            <person name="Saul A."/>
            <person name="Guigo R."/>
            <person name="Camara F."/>
            <person name="Young S.K."/>
            <person name="Zeng Q."/>
            <person name="Gargeya S."/>
            <person name="Fitzgerald M."/>
            <person name="Haas B."/>
            <person name="Abouelleil A."/>
            <person name="Alvarado L."/>
            <person name="Arachchi H.M."/>
            <person name="Berlin A."/>
            <person name="Brown A."/>
            <person name="Chapman S.B."/>
            <person name="Chen Z."/>
            <person name="Dunbar C."/>
            <person name="Freedman E."/>
            <person name="Gearin G."/>
            <person name="Gellesch M."/>
            <person name="Goldberg J."/>
            <person name="Griggs A."/>
            <person name="Gujja S."/>
            <person name="Heiman D."/>
            <person name="Howarth C."/>
            <person name="Larson L."/>
            <person name="Lui A."/>
            <person name="MacDonald P.J.P."/>
            <person name="Montmayeur A."/>
            <person name="Murphy C."/>
            <person name="Neiman D."/>
            <person name="Pearson M."/>
            <person name="Priest M."/>
            <person name="Roberts A."/>
            <person name="Saif S."/>
            <person name="Shea T."/>
            <person name="Shenoy N."/>
            <person name="Sisk P."/>
            <person name="Stolte C."/>
            <person name="Sykes S."/>
            <person name="Wortman J."/>
            <person name="Nusbaum C."/>
            <person name="Birren B."/>
        </authorList>
    </citation>
    <scope>NUCLEOTIDE SEQUENCE [LARGE SCALE GENOMIC DNA]</scope>
    <source>
        <strain evidence="2 3">Mauritania I</strain>
    </source>
</reference>
<dbReference type="OrthoDB" id="10586081at2759"/>
<keyword evidence="1" id="KW-0472">Membrane</keyword>
<evidence type="ECO:0000313" key="3">
    <source>
        <dbReference type="Proteomes" id="UP000053776"/>
    </source>
</evidence>
<organism evidence="2 3">
    <name type="scientific">Plasmodium vivax Mauritania I</name>
    <dbReference type="NCBI Taxonomy" id="1035515"/>
    <lineage>
        <taxon>Eukaryota</taxon>
        <taxon>Sar</taxon>
        <taxon>Alveolata</taxon>
        <taxon>Apicomplexa</taxon>
        <taxon>Aconoidasida</taxon>
        <taxon>Haemosporida</taxon>
        <taxon>Plasmodiidae</taxon>
        <taxon>Plasmodium</taxon>
        <taxon>Plasmodium (Plasmodium)</taxon>
    </lineage>
</organism>
<dbReference type="EMBL" id="KQ235004">
    <property type="protein sequence ID" value="KMZ95035.1"/>
    <property type="molecule type" value="Genomic_DNA"/>
</dbReference>
<feature type="transmembrane region" description="Helical" evidence="1">
    <location>
        <begin position="209"/>
        <end position="233"/>
    </location>
</feature>
<dbReference type="InterPro" id="IPR022139">
    <property type="entry name" value="Fam-L/Fam-M-like_plasmodium"/>
</dbReference>
<evidence type="ECO:0008006" key="4">
    <source>
        <dbReference type="Google" id="ProtNLM"/>
    </source>
</evidence>
<keyword evidence="1" id="KW-0812">Transmembrane</keyword>
<protein>
    <recommendedName>
        <fullName evidence="4">Variable surface protein</fullName>
    </recommendedName>
</protein>
<evidence type="ECO:0000256" key="1">
    <source>
        <dbReference type="SAM" id="Phobius"/>
    </source>
</evidence>
<gene>
    <name evidence="2" type="ORF">PVMG_06017</name>
</gene>
<feature type="transmembrane region" description="Helical" evidence="1">
    <location>
        <begin position="168"/>
        <end position="189"/>
    </location>
</feature>
<dbReference type="Proteomes" id="UP000053776">
    <property type="component" value="Unassembled WGS sequence"/>
</dbReference>
<proteinExistence type="predicted"/>
<name>A0A0J9THE2_PLAVI</name>
<keyword evidence="1" id="KW-1133">Transmembrane helix</keyword>
<dbReference type="Pfam" id="PF12420">
    <property type="entry name" value="DUF3671"/>
    <property type="match status" value="1"/>
</dbReference>
<sequence>MEFLWKYNMKDSLKLVVLLKFFTFMFLIWNPKNDSGLLSIGLETKLKCDRSSNASFNRLLTKYEYKEVLDDLKLGENLVNYETPPNIKNEEDVISPYEYIKKIRPINFFSYKKDYKHRYSKKKRLAKLECYCENKLFQRIDELYEIADSMKKNKSSFKKALFKKYRKHIYITIFFYILGELICILDTILNECKEIPKSKINDEVAKELIKTIGSILVYVFPTVLLFVIIYISIKFLQYESLKAGRGKMKIKDYFKYCKEVFNLKK</sequence>